<comment type="caution">
    <text evidence="3">The sequence shown here is derived from an EMBL/GenBank/DDBJ whole genome shotgun (WGS) entry which is preliminary data.</text>
</comment>
<dbReference type="PANTHER" id="PTHR24148:SF73">
    <property type="entry name" value="HET DOMAIN PROTEIN (AFU_ORTHOLOGUE AFUA_8G01020)"/>
    <property type="match status" value="1"/>
</dbReference>
<evidence type="ECO:0000313" key="3">
    <source>
        <dbReference type="EMBL" id="KAJ4362940.1"/>
    </source>
</evidence>
<evidence type="ECO:0000259" key="2">
    <source>
        <dbReference type="Pfam" id="PF06985"/>
    </source>
</evidence>
<protein>
    <recommendedName>
        <fullName evidence="2">Heterokaryon incompatibility domain-containing protein</fullName>
    </recommendedName>
</protein>
<dbReference type="Proteomes" id="UP001140560">
    <property type="component" value="Unassembled WGS sequence"/>
</dbReference>
<feature type="transmembrane region" description="Helical" evidence="1">
    <location>
        <begin position="84"/>
        <end position="103"/>
    </location>
</feature>
<keyword evidence="1" id="KW-1133">Transmembrane helix</keyword>
<keyword evidence="4" id="KW-1185">Reference proteome</keyword>
<dbReference type="OrthoDB" id="3792527at2759"/>
<dbReference type="PANTHER" id="PTHR24148">
    <property type="entry name" value="ANKYRIN REPEAT DOMAIN-CONTAINING PROTEIN 39 HOMOLOG-RELATED"/>
    <property type="match status" value="1"/>
</dbReference>
<evidence type="ECO:0000313" key="4">
    <source>
        <dbReference type="Proteomes" id="UP001140560"/>
    </source>
</evidence>
<accession>A0A9W8XZ46</accession>
<gene>
    <name evidence="3" type="ORF">N0V83_010057</name>
</gene>
<feature type="transmembrane region" description="Helical" evidence="1">
    <location>
        <begin position="6"/>
        <end position="26"/>
    </location>
</feature>
<dbReference type="EMBL" id="JAPEUY010000020">
    <property type="protein sequence ID" value="KAJ4362940.1"/>
    <property type="molecule type" value="Genomic_DNA"/>
</dbReference>
<dbReference type="AlphaFoldDB" id="A0A9W8XZ46"/>
<feature type="domain" description="Heterokaryon incompatibility" evidence="2">
    <location>
        <begin position="195"/>
        <end position="352"/>
    </location>
</feature>
<dbReference type="Pfam" id="PF06985">
    <property type="entry name" value="HET"/>
    <property type="match status" value="1"/>
</dbReference>
<feature type="transmembrane region" description="Helical" evidence="1">
    <location>
        <begin position="877"/>
        <end position="899"/>
    </location>
</feature>
<keyword evidence="1" id="KW-0472">Membrane</keyword>
<name>A0A9W8XZ46_9PLEO</name>
<dbReference type="InterPro" id="IPR010730">
    <property type="entry name" value="HET"/>
</dbReference>
<evidence type="ECO:0000256" key="1">
    <source>
        <dbReference type="SAM" id="Phobius"/>
    </source>
</evidence>
<dbReference type="InterPro" id="IPR052895">
    <property type="entry name" value="HetReg/Transcr_Mod"/>
</dbReference>
<sequence>MENSLGVQSGLAVGIIGGSLSGYIYVSFEIQRYAATQIDGHSRLQQYSVGLLLGCLQLYLNESAFALLPYHLGLAGFNSRYTWFIYPVVYQVAALVAWWTGYLPIFDLRACGQLCLLWMDNINGRIRIRDLDASPCANSKSDSLPKNNKARQKYSYKRLTGESSIRIARIRPSLSLEGPIRCEVVEETLDSPPPYIALSYAWDGHEGKVSVICNGSNLSVTPNCARALRQIRELHGRYHAVDVWVDAICIDQGSDPDALSERSQQVQIVGEVYKKATHVIAWLGDHQARSQEICDYLVQVSKACLNEENETQAWAAARNVALEMTRNWMGFTYNFRNFFRRSWFQRLWPVQEATLPLPGKVTLLCGDSLVPFDYVRVGWQILTDIGLVAGSLNLDQAVALQFYISDALALKRSEQMTTGVRRFGRPFITDLSSFSLTSVMRATRFKSCSVAKDKFFALYGVFKELGMIHDSADVDAIRYAQLSDNDVFFVVFMLCFAKDRDLNIIKSARSHERYLTHDDFWATQLDPYDTSGNTVLSLGVRLRSWITGHIKEEAPQWRTALPSFVPDWMQWTPGDMDDSDIALFRSYSATQLWNMRPVPTCGIEKRPRVTLLNPQHGPKLLQKRRSPSDPSKLLPSGLLVRAKVVGVIRSTGAVDSVAVLWDIVASSFNFYGYRVGWHAAVNDLETPKIPFFRLVPEAVVAAIIESVRNFVLNSTVAPVLLCLRSIYRECNLPTLVTYARSCILVWSLWPHFMRWICSSYQSATASCSAVGSSWTVTSYRSYPARIVLMSTVYHYYQSRFFGSRFFGREFFYRLFRKNAHFAVISGTCLLWTFRDATFRAMYGEAVADPTSRFMTIVQIGLMSQGISLAGTQLEDNIVILLVRMVMAINTIFLTIGLALRTRLRYVTMYVLTTLMVHASSCAMGTLKEVIGSNSFKRPGTMSSGLTFFTTDTWLTGNTGGAVQLFDVVTVIDGVEDPMILRRRGKLFEIVAVAYVGNKTRKELIDMAGPWQANILQ</sequence>
<proteinExistence type="predicted"/>
<keyword evidence="1" id="KW-0812">Transmembrane</keyword>
<organism evidence="3 4">
    <name type="scientific">Neocucurbitaria cava</name>
    <dbReference type="NCBI Taxonomy" id="798079"/>
    <lineage>
        <taxon>Eukaryota</taxon>
        <taxon>Fungi</taxon>
        <taxon>Dikarya</taxon>
        <taxon>Ascomycota</taxon>
        <taxon>Pezizomycotina</taxon>
        <taxon>Dothideomycetes</taxon>
        <taxon>Pleosporomycetidae</taxon>
        <taxon>Pleosporales</taxon>
        <taxon>Pleosporineae</taxon>
        <taxon>Cucurbitariaceae</taxon>
        <taxon>Neocucurbitaria</taxon>
    </lineage>
</organism>
<reference evidence="3" key="1">
    <citation type="submission" date="2022-10" db="EMBL/GenBank/DDBJ databases">
        <title>Tapping the CABI collections for fungal endophytes: first genome assemblies for Collariella, Neodidymelliopsis, Ascochyta clinopodiicola, Didymella pomorum, Didymosphaeria variabile, Neocosmospora piperis and Neocucurbitaria cava.</title>
        <authorList>
            <person name="Hill R."/>
        </authorList>
    </citation>
    <scope>NUCLEOTIDE SEQUENCE</scope>
    <source>
        <strain evidence="3">IMI 356814</strain>
    </source>
</reference>